<evidence type="ECO:0000313" key="2">
    <source>
        <dbReference type="EMBL" id="MFD2264971.1"/>
    </source>
</evidence>
<comment type="caution">
    <text evidence="2">The sequence shown here is derived from an EMBL/GenBank/DDBJ whole genome shotgun (WGS) entry which is preliminary data.</text>
</comment>
<dbReference type="PANTHER" id="PTHR36121">
    <property type="entry name" value="PROTEIN SXY"/>
    <property type="match status" value="1"/>
</dbReference>
<name>A0ABW5DWZ8_9PROT</name>
<dbReference type="RefSeq" id="WP_379878137.1">
    <property type="nucleotide sequence ID" value="NZ_JBHUIP010000014.1"/>
</dbReference>
<accession>A0ABW5DWZ8</accession>
<dbReference type="Pfam" id="PF04994">
    <property type="entry name" value="TfoX_C"/>
    <property type="match status" value="1"/>
</dbReference>
<keyword evidence="3" id="KW-1185">Reference proteome</keyword>
<dbReference type="Gene3D" id="1.10.150.20">
    <property type="entry name" value="5' to 3' exonuclease, C-terminal subdomain"/>
    <property type="match status" value="1"/>
</dbReference>
<protein>
    <submittedName>
        <fullName evidence="2">TfoX/Sxy family DNA transformation protein</fullName>
    </submittedName>
</protein>
<gene>
    <name evidence="2" type="ORF">ACFSM5_18855</name>
</gene>
<dbReference type="Proteomes" id="UP001597295">
    <property type="component" value="Unassembled WGS sequence"/>
</dbReference>
<dbReference type="InterPro" id="IPR047525">
    <property type="entry name" value="TfoX-like"/>
</dbReference>
<evidence type="ECO:0000259" key="1">
    <source>
        <dbReference type="Pfam" id="PF04994"/>
    </source>
</evidence>
<evidence type="ECO:0000313" key="3">
    <source>
        <dbReference type="Proteomes" id="UP001597295"/>
    </source>
</evidence>
<reference evidence="3" key="1">
    <citation type="journal article" date="2019" name="Int. J. Syst. Evol. Microbiol.">
        <title>The Global Catalogue of Microorganisms (GCM) 10K type strain sequencing project: providing services to taxonomists for standard genome sequencing and annotation.</title>
        <authorList>
            <consortium name="The Broad Institute Genomics Platform"/>
            <consortium name="The Broad Institute Genome Sequencing Center for Infectious Disease"/>
            <person name="Wu L."/>
            <person name="Ma J."/>
        </authorList>
    </citation>
    <scope>NUCLEOTIDE SEQUENCE [LARGE SCALE GENOMIC DNA]</scope>
    <source>
        <strain evidence="3">CGMCC 1.19062</strain>
    </source>
</reference>
<proteinExistence type="predicted"/>
<dbReference type="EMBL" id="JBHUIP010000014">
    <property type="protein sequence ID" value="MFD2264971.1"/>
    <property type="molecule type" value="Genomic_DNA"/>
</dbReference>
<dbReference type="InterPro" id="IPR007077">
    <property type="entry name" value="TfoX_C"/>
</dbReference>
<organism evidence="2 3">
    <name type="scientific">Lacibacterium aquatile</name>
    <dbReference type="NCBI Taxonomy" id="1168082"/>
    <lineage>
        <taxon>Bacteria</taxon>
        <taxon>Pseudomonadati</taxon>
        <taxon>Pseudomonadota</taxon>
        <taxon>Alphaproteobacteria</taxon>
        <taxon>Rhodospirillales</taxon>
        <taxon>Rhodospirillaceae</taxon>
    </lineage>
</organism>
<sequence>MANLEDLPNLGMKTAKRLRIAGIADSESLLVMGAAEAYRRLKTEFPRDTSLNALWALAGAIEGRHWQSYTVDEKAALKAAVARD</sequence>
<feature type="domain" description="TfoX C-terminal" evidence="1">
    <location>
        <begin position="2"/>
        <end position="80"/>
    </location>
</feature>
<dbReference type="PANTHER" id="PTHR36121:SF1">
    <property type="entry name" value="PROTEIN SXY"/>
    <property type="match status" value="1"/>
</dbReference>